<dbReference type="CDD" id="cd12797">
    <property type="entry name" value="M23_peptidase"/>
    <property type="match status" value="1"/>
</dbReference>
<feature type="domain" description="M23ase beta-sheet core" evidence="3">
    <location>
        <begin position="232"/>
        <end position="326"/>
    </location>
</feature>
<evidence type="ECO:0000313" key="4">
    <source>
        <dbReference type="EMBL" id="ACV68558.1"/>
    </source>
</evidence>
<dbReference type="STRING" id="485915.Dret_1270"/>
<dbReference type="HOGENOM" id="CLU_029425_2_4_7"/>
<evidence type="ECO:0000256" key="2">
    <source>
        <dbReference type="SAM" id="Phobius"/>
    </source>
</evidence>
<dbReference type="SUPFAM" id="SSF51261">
    <property type="entry name" value="Duplicated hybrid motif"/>
    <property type="match status" value="1"/>
</dbReference>
<reference evidence="4 5" key="2">
    <citation type="journal article" date="2010" name="Stand. Genomic Sci.">
        <title>Complete genome sequence of Desulfohalobium retbaense type strain (HR(100)).</title>
        <authorList>
            <person name="Spring S."/>
            <person name="Nolan M."/>
            <person name="Lapidus A."/>
            <person name="Glavina Del Rio T."/>
            <person name="Copeland A."/>
            <person name="Tice H."/>
            <person name="Cheng J.F."/>
            <person name="Lucas S."/>
            <person name="Land M."/>
            <person name="Chen F."/>
            <person name="Bruce D."/>
            <person name="Goodwin L."/>
            <person name="Pitluck S."/>
            <person name="Ivanova N."/>
            <person name="Mavromatis K."/>
            <person name="Mikhailova N."/>
            <person name="Pati A."/>
            <person name="Chen A."/>
            <person name="Palaniappan K."/>
            <person name="Hauser L."/>
            <person name="Chang Y.J."/>
            <person name="Jeffries C.D."/>
            <person name="Munk C."/>
            <person name="Kiss H."/>
            <person name="Chain P."/>
            <person name="Han C."/>
            <person name="Brettin T."/>
            <person name="Detter J.C."/>
            <person name="Schuler E."/>
            <person name="Goker M."/>
            <person name="Rohde M."/>
            <person name="Bristow J."/>
            <person name="Eisen J.A."/>
            <person name="Markowitz V."/>
            <person name="Hugenholtz P."/>
            <person name="Kyrpides N.C."/>
            <person name="Klenk H.P."/>
        </authorList>
    </citation>
    <scope>NUCLEOTIDE SEQUENCE [LARGE SCALE GENOMIC DNA]</scope>
    <source>
        <strain evidence="4 5">DSM 5692</strain>
    </source>
</reference>
<dbReference type="RefSeq" id="WP_015751705.1">
    <property type="nucleotide sequence ID" value="NC_013223.1"/>
</dbReference>
<keyword evidence="2" id="KW-1133">Transmembrane helix</keyword>
<dbReference type="PANTHER" id="PTHR21666">
    <property type="entry name" value="PEPTIDASE-RELATED"/>
    <property type="match status" value="1"/>
</dbReference>
<feature type="coiled-coil region" evidence="1">
    <location>
        <begin position="54"/>
        <end position="120"/>
    </location>
</feature>
<protein>
    <submittedName>
        <fullName evidence="4">Peptidase M23</fullName>
    </submittedName>
</protein>
<gene>
    <name evidence="4" type="ordered locus">Dret_1270</name>
</gene>
<keyword evidence="5" id="KW-1185">Reference proteome</keyword>
<sequence length="341" mass="38320">MAKLTLVWFTDPERPFRTLSLGRGMTISLAILASALVLAAAILTWTTVHYRQQAREMAVRYQEAEHRLDNLKSTSAQRLAQKDDRIQGLQLELDRSQGHLQDLQAKLSASHEELRTIKEMERKVRRYLGLDISDENLAQTKKQSHQGGFGLPQDWTKLPENAAVTAPPAVKPAVLSHSETLKQGLGEVLQALKDRNKALQHLPSIMPVSGEKTWISCSYGWRTNPFTNKREFHDAMDIAGPWKTPLIAPADGTVIKVGKNYLVGNYLRIRHSKGITTSYGHLQSVAVKEGQTVQRRDVIGYMGNTGRSTGTHVHYKVVKDDKATNPRYYILDRRTNSLGLH</sequence>
<dbReference type="EMBL" id="CP001734">
    <property type="protein sequence ID" value="ACV68558.1"/>
    <property type="molecule type" value="Genomic_DNA"/>
</dbReference>
<reference evidence="5" key="1">
    <citation type="submission" date="2009-09" db="EMBL/GenBank/DDBJ databases">
        <title>The complete chromosome of Desulfohalobium retbaense DSM 5692.</title>
        <authorList>
            <consortium name="US DOE Joint Genome Institute (JGI-PGF)"/>
            <person name="Lucas S."/>
            <person name="Copeland A."/>
            <person name="Lapidus A."/>
            <person name="Glavina del Rio T."/>
            <person name="Dalin E."/>
            <person name="Tice H."/>
            <person name="Bruce D."/>
            <person name="Goodwin L."/>
            <person name="Pitluck S."/>
            <person name="Kyrpides N."/>
            <person name="Mavromatis K."/>
            <person name="Ivanova N."/>
            <person name="Mikhailova N."/>
            <person name="Munk A.C."/>
            <person name="Brettin T."/>
            <person name="Detter J.C."/>
            <person name="Han C."/>
            <person name="Tapia R."/>
            <person name="Larimer F."/>
            <person name="Land M."/>
            <person name="Hauser L."/>
            <person name="Markowitz V."/>
            <person name="Cheng J.-F."/>
            <person name="Hugenholtz P."/>
            <person name="Woyke T."/>
            <person name="Wu D."/>
            <person name="Spring S."/>
            <person name="Klenk H.-P."/>
            <person name="Eisen J.A."/>
        </authorList>
    </citation>
    <scope>NUCLEOTIDE SEQUENCE [LARGE SCALE GENOMIC DNA]</scope>
    <source>
        <strain evidence="5">DSM 5692</strain>
    </source>
</reference>
<proteinExistence type="predicted"/>
<dbReference type="PANTHER" id="PTHR21666:SF286">
    <property type="entry name" value="LIPOPROTEIN NLPD"/>
    <property type="match status" value="1"/>
</dbReference>
<evidence type="ECO:0000313" key="5">
    <source>
        <dbReference type="Proteomes" id="UP000001052"/>
    </source>
</evidence>
<organism evidence="4 5">
    <name type="scientific">Desulfohalobium retbaense (strain ATCC 49708 / DSM 5692 / JCM 16813 / HR100)</name>
    <dbReference type="NCBI Taxonomy" id="485915"/>
    <lineage>
        <taxon>Bacteria</taxon>
        <taxon>Pseudomonadati</taxon>
        <taxon>Thermodesulfobacteriota</taxon>
        <taxon>Desulfovibrionia</taxon>
        <taxon>Desulfovibrionales</taxon>
        <taxon>Desulfohalobiaceae</taxon>
        <taxon>Desulfohalobium</taxon>
    </lineage>
</organism>
<dbReference type="OrthoDB" id="9815245at2"/>
<dbReference type="GO" id="GO:0004222">
    <property type="term" value="F:metalloendopeptidase activity"/>
    <property type="evidence" value="ECO:0007669"/>
    <property type="project" value="TreeGrafter"/>
</dbReference>
<dbReference type="AlphaFoldDB" id="C8X2B1"/>
<dbReference type="Pfam" id="PF01551">
    <property type="entry name" value="Peptidase_M23"/>
    <property type="match status" value="1"/>
</dbReference>
<evidence type="ECO:0000259" key="3">
    <source>
        <dbReference type="Pfam" id="PF01551"/>
    </source>
</evidence>
<name>C8X2B1_DESRD</name>
<keyword evidence="1" id="KW-0175">Coiled coil</keyword>
<keyword evidence="2" id="KW-0812">Transmembrane</keyword>
<evidence type="ECO:0000256" key="1">
    <source>
        <dbReference type="SAM" id="Coils"/>
    </source>
</evidence>
<feature type="transmembrane region" description="Helical" evidence="2">
    <location>
        <begin position="25"/>
        <end position="48"/>
    </location>
</feature>
<dbReference type="InterPro" id="IPR011055">
    <property type="entry name" value="Dup_hybrid_motif"/>
</dbReference>
<accession>C8X2B1</accession>
<dbReference type="KEGG" id="drt:Dret_1270"/>
<keyword evidence="2" id="KW-0472">Membrane</keyword>
<dbReference type="Gene3D" id="2.70.70.10">
    <property type="entry name" value="Glucose Permease (Domain IIA)"/>
    <property type="match status" value="1"/>
</dbReference>
<dbReference type="InterPro" id="IPR050570">
    <property type="entry name" value="Cell_wall_metabolism_enzyme"/>
</dbReference>
<dbReference type="Proteomes" id="UP000001052">
    <property type="component" value="Chromosome"/>
</dbReference>
<dbReference type="InterPro" id="IPR016047">
    <property type="entry name" value="M23ase_b-sheet_dom"/>
</dbReference>
<dbReference type="eggNOG" id="COG0739">
    <property type="taxonomic scope" value="Bacteria"/>
</dbReference>